<dbReference type="SUPFAM" id="SSF46689">
    <property type="entry name" value="Homeodomain-like"/>
    <property type="match status" value="1"/>
</dbReference>
<evidence type="ECO:0000256" key="2">
    <source>
        <dbReference type="ARBA" id="ARBA00022840"/>
    </source>
</evidence>
<dbReference type="InterPro" id="IPR009057">
    <property type="entry name" value="Homeodomain-like_sf"/>
</dbReference>
<dbReference type="Pfam" id="PF00158">
    <property type="entry name" value="Sigma54_activat"/>
    <property type="match status" value="1"/>
</dbReference>
<dbReference type="GO" id="GO:0006355">
    <property type="term" value="P:regulation of DNA-templated transcription"/>
    <property type="evidence" value="ECO:0007669"/>
    <property type="project" value="InterPro"/>
</dbReference>
<dbReference type="Pfam" id="PF25601">
    <property type="entry name" value="AAA_lid_14"/>
    <property type="match status" value="1"/>
</dbReference>
<dbReference type="SUPFAM" id="SSF159800">
    <property type="entry name" value="PrpR receptor domain-like"/>
    <property type="match status" value="1"/>
</dbReference>
<organism evidence="6 7">
    <name type="scientific">Salibacterium qingdaonense</name>
    <dbReference type="NCBI Taxonomy" id="266892"/>
    <lineage>
        <taxon>Bacteria</taxon>
        <taxon>Bacillati</taxon>
        <taxon>Bacillota</taxon>
        <taxon>Bacilli</taxon>
        <taxon>Bacillales</taxon>
        <taxon>Bacillaceae</taxon>
    </lineage>
</organism>
<dbReference type="PROSITE" id="PS50045">
    <property type="entry name" value="SIGMA54_INTERACT_4"/>
    <property type="match status" value="1"/>
</dbReference>
<dbReference type="Gene3D" id="1.10.8.60">
    <property type="match status" value="1"/>
</dbReference>
<evidence type="ECO:0000256" key="4">
    <source>
        <dbReference type="ARBA" id="ARBA00023163"/>
    </source>
</evidence>
<dbReference type="InterPro" id="IPR002197">
    <property type="entry name" value="HTH_Fis"/>
</dbReference>
<keyword evidence="2" id="KW-0067">ATP-binding</keyword>
<evidence type="ECO:0000313" key="7">
    <source>
        <dbReference type="Proteomes" id="UP000199668"/>
    </source>
</evidence>
<dbReference type="AlphaFoldDB" id="A0A1I4KKU2"/>
<keyword evidence="3" id="KW-0805">Transcription regulation</keyword>
<keyword evidence="6" id="KW-0238">DNA-binding</keyword>
<feature type="domain" description="Sigma-54 factor interaction" evidence="5">
    <location>
        <begin position="310"/>
        <end position="517"/>
    </location>
</feature>
<gene>
    <name evidence="6" type="ORF">SAMN04488054_10569</name>
</gene>
<dbReference type="Gene3D" id="3.40.50.2300">
    <property type="match status" value="1"/>
</dbReference>
<dbReference type="Gene3D" id="3.40.50.10660">
    <property type="entry name" value="PrpR receptor domain-like"/>
    <property type="match status" value="1"/>
</dbReference>
<name>A0A1I4KKU2_9BACI</name>
<dbReference type="PRINTS" id="PR01590">
    <property type="entry name" value="HTHFIS"/>
</dbReference>
<dbReference type="Gene3D" id="3.40.50.300">
    <property type="entry name" value="P-loop containing nucleotide triphosphate hydrolases"/>
    <property type="match status" value="1"/>
</dbReference>
<dbReference type="Gene3D" id="1.10.10.60">
    <property type="entry name" value="Homeodomain-like"/>
    <property type="match status" value="1"/>
</dbReference>
<dbReference type="Pfam" id="PF06506">
    <property type="entry name" value="PrpR_N"/>
    <property type="match status" value="1"/>
</dbReference>
<dbReference type="EMBL" id="FOTY01000005">
    <property type="protein sequence ID" value="SFL79209.1"/>
    <property type="molecule type" value="Genomic_DNA"/>
</dbReference>
<dbReference type="SUPFAM" id="SSF52540">
    <property type="entry name" value="P-loop containing nucleoside triphosphate hydrolases"/>
    <property type="match status" value="1"/>
</dbReference>
<dbReference type="CDD" id="cd00009">
    <property type="entry name" value="AAA"/>
    <property type="match status" value="1"/>
</dbReference>
<dbReference type="InterPro" id="IPR058031">
    <property type="entry name" value="AAA_lid_NorR"/>
</dbReference>
<dbReference type="Pfam" id="PF02954">
    <property type="entry name" value="HTH_8"/>
    <property type="match status" value="1"/>
</dbReference>
<evidence type="ECO:0000256" key="3">
    <source>
        <dbReference type="ARBA" id="ARBA00023015"/>
    </source>
</evidence>
<dbReference type="RefSeq" id="WP_177195452.1">
    <property type="nucleotide sequence ID" value="NZ_FOTY01000005.1"/>
</dbReference>
<keyword evidence="7" id="KW-1185">Reference proteome</keyword>
<evidence type="ECO:0000256" key="1">
    <source>
        <dbReference type="ARBA" id="ARBA00022741"/>
    </source>
</evidence>
<reference evidence="6 7" key="1">
    <citation type="submission" date="2016-10" db="EMBL/GenBank/DDBJ databases">
        <authorList>
            <person name="de Groot N.N."/>
        </authorList>
    </citation>
    <scope>NUCLEOTIDE SEQUENCE [LARGE SCALE GENOMIC DNA]</scope>
    <source>
        <strain evidence="6 7">CGMCC 1.6134</strain>
    </source>
</reference>
<dbReference type="GO" id="GO:0043565">
    <property type="term" value="F:sequence-specific DNA binding"/>
    <property type="evidence" value="ECO:0007669"/>
    <property type="project" value="InterPro"/>
</dbReference>
<keyword evidence="1" id="KW-0547">Nucleotide-binding</keyword>
<keyword evidence="4" id="KW-0804">Transcription</keyword>
<dbReference type="GO" id="GO:0005524">
    <property type="term" value="F:ATP binding"/>
    <property type="evidence" value="ECO:0007669"/>
    <property type="project" value="UniProtKB-KW"/>
</dbReference>
<sequence>MKILAIAPYPGLKELLLSLGQNQPFELVVETGDLNAGLHYAKEAENNGTDIIISRGGTAELIQEQVSIPVIEVEVSGYDMLRVITLIKDFPGKAAIVGFAAIAEGASAVCSLVDIDVKTITITEADEVQSRLKALQKNGYQVIIGDVITVRIAEELGLNGILLTSGRESVSKAFYEARKSYNIVENMKAWYGIGDVVLRNMQQDVAVLDQKGKVKYAGTDDPAFIQNIVWDYFGGMDDVFQKIESSPSYSFLYEKDSRMWLIQSQVIQEKEESFGVFFLLDIDDIQAVRGLDIQSNQHRTTGPSTVLTGRISESVEMNKMYEKAMAFAGAGRNILIEGERGTGKGRTAELIHLSSERHRSPFVTIDCEQVTENELERISSDPLEGYSLVSLAEGGTVLLKNIDALSRSGQQMVSRALQAKGNTQVISSTSCELEPLVQQSFLGSLYDQAAELKLYIPPLRERKEDIESLSSLFINESNVRYGKQISGIREESLELLKEIDWPGNVSQLYRVIEEAVLIAGESYLEMENIRQALPQKWEYPNIQVSGTLSEIETRVIKQVLEQENHNHSQTAKRLGINRTTLWRKLKQDKQEL</sequence>
<dbReference type="InterPro" id="IPR027417">
    <property type="entry name" value="P-loop_NTPase"/>
</dbReference>
<dbReference type="Proteomes" id="UP000199668">
    <property type="component" value="Unassembled WGS sequence"/>
</dbReference>
<dbReference type="GO" id="GO:0000156">
    <property type="term" value="F:phosphorelay response regulator activity"/>
    <property type="evidence" value="ECO:0007669"/>
    <property type="project" value="InterPro"/>
</dbReference>
<accession>A0A1I4KKU2</accession>
<dbReference type="InterPro" id="IPR010524">
    <property type="entry name" value="Sig_transdc_resp-reg_PrpR_N"/>
</dbReference>
<evidence type="ECO:0000313" key="6">
    <source>
        <dbReference type="EMBL" id="SFL79209.1"/>
    </source>
</evidence>
<dbReference type="InterPro" id="IPR002078">
    <property type="entry name" value="Sigma_54_int"/>
</dbReference>
<dbReference type="STRING" id="266892.SAMN04488054_10569"/>
<dbReference type="PANTHER" id="PTHR32071">
    <property type="entry name" value="TRANSCRIPTIONAL REGULATORY PROTEIN"/>
    <property type="match status" value="1"/>
</dbReference>
<protein>
    <submittedName>
        <fullName evidence="6">DNA-binding transcriptional response regulator, NtrC family, contains REC, AAA-type ATPase, and a Fis-type DNA-binding domains</fullName>
    </submittedName>
</protein>
<evidence type="ECO:0000259" key="5">
    <source>
        <dbReference type="PROSITE" id="PS50045"/>
    </source>
</evidence>
<proteinExistence type="predicted"/>